<dbReference type="Gene3D" id="3.60.110.10">
    <property type="entry name" value="Carbon-nitrogen hydrolase"/>
    <property type="match status" value="1"/>
</dbReference>
<protein>
    <recommendedName>
        <fullName evidence="3">CN hydrolase domain-containing protein</fullName>
    </recommendedName>
</protein>
<evidence type="ECO:0000256" key="1">
    <source>
        <dbReference type="ARBA" id="ARBA00022801"/>
    </source>
</evidence>
<dbReference type="eggNOG" id="COG0388">
    <property type="taxonomic scope" value="Bacteria"/>
</dbReference>
<proteinExistence type="predicted"/>
<dbReference type="PANTHER" id="PTHR43674:SF2">
    <property type="entry name" value="BETA-UREIDOPROPIONASE"/>
    <property type="match status" value="1"/>
</dbReference>
<evidence type="ECO:0000256" key="2">
    <source>
        <dbReference type="SAM" id="MobiDB-lite"/>
    </source>
</evidence>
<evidence type="ECO:0000313" key="5">
    <source>
        <dbReference type="Proteomes" id="UP000018731"/>
    </source>
</evidence>
<reference evidence="4 5" key="1">
    <citation type="journal article" date="2014" name="Genome Announc.">
        <title>Draft genome sequences of six enterohepatic helicobacter species isolated from humans and one from rhesus macaques.</title>
        <authorList>
            <person name="Shen Z."/>
            <person name="Sheh A."/>
            <person name="Young S.K."/>
            <person name="Abouelliel A."/>
            <person name="Ward D.V."/>
            <person name="Earl A.M."/>
            <person name="Fox J.G."/>
        </authorList>
    </citation>
    <scope>NUCLEOTIDE SEQUENCE [LARGE SCALE GENOMIC DNA]</scope>
    <source>
        <strain evidence="4 5">MIT 99-5501</strain>
    </source>
</reference>
<dbReference type="EMBL" id="AZJI01000004">
    <property type="protein sequence ID" value="ETD24002.1"/>
    <property type="molecule type" value="Genomic_DNA"/>
</dbReference>
<feature type="region of interest" description="Disordered" evidence="2">
    <location>
        <begin position="124"/>
        <end position="165"/>
    </location>
</feature>
<dbReference type="GO" id="GO:0050126">
    <property type="term" value="F:N-carbamoylputrescine amidase activity"/>
    <property type="evidence" value="ECO:0007669"/>
    <property type="project" value="TreeGrafter"/>
</dbReference>
<dbReference type="InterPro" id="IPR003010">
    <property type="entry name" value="C-N_Hydrolase"/>
</dbReference>
<dbReference type="STRING" id="1357400.HMPREF2086_00749"/>
<comment type="caution">
    <text evidence="4">The sequence shown here is derived from an EMBL/GenBank/DDBJ whole genome shotgun (WGS) entry which is preliminary data.</text>
</comment>
<feature type="domain" description="CN hydrolase" evidence="3">
    <location>
        <begin position="197"/>
        <end position="332"/>
    </location>
</feature>
<feature type="compositionally biased region" description="Basic and acidic residues" evidence="2">
    <location>
        <begin position="139"/>
        <end position="152"/>
    </location>
</feature>
<sequence length="358" mass="41826">MKITIFQQDTLGLNDSRFALFCYKLEKDTLVLLPEYTLNPFFMELKSKTKKQIHSHTNSQICFLSYLAERHNINFVAPIVRHINKKLYKEIIYISTQNAQKFNQDIQKTQNIQKVIDTTKKAQKQQKNINESATNRAKSKVDSSTRGDKPPHNDSSTKSPSTQDSSLIQNAQGIKKFIFDFCISDTDTLTHIDKCATIYSFYRQQRLIEYHHWNEARFFDNHKHKILKKPLIFTHNGFNIAALFGFEVHFDEFWLSMKKEGVDIVLLPCANTFQSNARWRELCKVRAFLNGCVVIRANRVGTSVINDNEWVFYGDSLIAMPNGEIIDNLRDKEAMFSLEIYKNKILEMAHEWGFRKNF</sequence>
<keyword evidence="1" id="KW-0378">Hydrolase</keyword>
<feature type="compositionally biased region" description="Polar residues" evidence="2">
    <location>
        <begin position="125"/>
        <end position="136"/>
    </location>
</feature>
<keyword evidence="5" id="KW-1185">Reference proteome</keyword>
<dbReference type="PATRIC" id="fig|1357400.3.peg.1033"/>
<feature type="compositionally biased region" description="Low complexity" evidence="2">
    <location>
        <begin position="154"/>
        <end position="165"/>
    </location>
</feature>
<dbReference type="Proteomes" id="UP000018731">
    <property type="component" value="Unassembled WGS sequence"/>
</dbReference>
<dbReference type="PANTHER" id="PTHR43674">
    <property type="entry name" value="NITRILASE C965.09-RELATED"/>
    <property type="match status" value="1"/>
</dbReference>
<dbReference type="InterPro" id="IPR050345">
    <property type="entry name" value="Aliph_Amidase/BUP"/>
</dbReference>
<evidence type="ECO:0000259" key="3">
    <source>
        <dbReference type="Pfam" id="PF00795"/>
    </source>
</evidence>
<organism evidence="4 5">
    <name type="scientific">Helicobacter macacae MIT 99-5501</name>
    <dbReference type="NCBI Taxonomy" id="1357400"/>
    <lineage>
        <taxon>Bacteria</taxon>
        <taxon>Pseudomonadati</taxon>
        <taxon>Campylobacterota</taxon>
        <taxon>Epsilonproteobacteria</taxon>
        <taxon>Campylobacterales</taxon>
        <taxon>Helicobacteraceae</taxon>
        <taxon>Helicobacter</taxon>
    </lineage>
</organism>
<gene>
    <name evidence="4" type="ORF">HMPREF2086_00749</name>
</gene>
<dbReference type="CDD" id="cd07197">
    <property type="entry name" value="nitrilase"/>
    <property type="match status" value="1"/>
</dbReference>
<dbReference type="OrthoDB" id="5357560at2"/>
<evidence type="ECO:0000313" key="4">
    <source>
        <dbReference type="EMBL" id="ETD24002.1"/>
    </source>
</evidence>
<accession>V8CAA3</accession>
<dbReference type="InterPro" id="IPR036526">
    <property type="entry name" value="C-N_Hydrolase_sf"/>
</dbReference>
<dbReference type="SUPFAM" id="SSF56317">
    <property type="entry name" value="Carbon-nitrogen hydrolase"/>
    <property type="match status" value="1"/>
</dbReference>
<dbReference type="RefSeq" id="WP_023927473.1">
    <property type="nucleotide sequence ID" value="NZ_KI669454.1"/>
</dbReference>
<dbReference type="AlphaFoldDB" id="V8CAA3"/>
<dbReference type="GO" id="GO:0033388">
    <property type="term" value="P:putrescine biosynthetic process from arginine"/>
    <property type="evidence" value="ECO:0007669"/>
    <property type="project" value="TreeGrafter"/>
</dbReference>
<dbReference type="HOGENOM" id="CLU_066196_0_0_7"/>
<name>V8CAA3_9HELI</name>
<dbReference type="Pfam" id="PF00795">
    <property type="entry name" value="CN_hydrolase"/>
    <property type="match status" value="1"/>
</dbReference>